<evidence type="ECO:0008006" key="3">
    <source>
        <dbReference type="Google" id="ProtNLM"/>
    </source>
</evidence>
<sequence>MNPLAARLTSLLLHPDGRRPGTVAEIAEWFGAMQAQDLASVLWSLGVRLPGATLTGVQKELEDRAVLRTWPMRGTVHLVPAADAHWMLELMGVRALAGAAKRRETIGLAADVADRGVQVLGSALAGRRLTRAECLAALAEAGVPVSGPQGYHMLWYAAQNGVAAIAPNVGTEQTFVLLDDWAPTPNRPDREEALGLIAHRFFRSHGPATVADLARWTALTVRDCRTGVAAAGDALEQVTVDGQAMLADPAVRPADAPDTGWLALPGFDEYLLGYKDRSMMLDDAHQQAIIPGGNGVFQATLVRDGRVVGTWKRTLGKTKVTVEARPLVRFAAADRHAAEQALRPYAEFLERPLEVRWPG</sequence>
<dbReference type="Proteomes" id="UP000656042">
    <property type="component" value="Unassembled WGS sequence"/>
</dbReference>
<keyword evidence="2" id="KW-1185">Reference proteome</keyword>
<gene>
    <name evidence="1" type="ORF">GCM10012284_64710</name>
</gene>
<organism evidence="1 2">
    <name type="scientific">Mangrovihabitans endophyticus</name>
    <dbReference type="NCBI Taxonomy" id="1751298"/>
    <lineage>
        <taxon>Bacteria</taxon>
        <taxon>Bacillati</taxon>
        <taxon>Actinomycetota</taxon>
        <taxon>Actinomycetes</taxon>
        <taxon>Micromonosporales</taxon>
        <taxon>Micromonosporaceae</taxon>
        <taxon>Mangrovihabitans</taxon>
    </lineage>
</organism>
<accession>A0A8J3C9V9</accession>
<proteinExistence type="predicted"/>
<dbReference type="InterPro" id="IPR009351">
    <property type="entry name" value="AlkZ-like"/>
</dbReference>
<reference evidence="1" key="1">
    <citation type="journal article" date="2014" name="Int. J. Syst. Evol. Microbiol.">
        <title>Complete genome sequence of Corynebacterium casei LMG S-19264T (=DSM 44701T), isolated from a smear-ripened cheese.</title>
        <authorList>
            <consortium name="US DOE Joint Genome Institute (JGI-PGF)"/>
            <person name="Walter F."/>
            <person name="Albersmeier A."/>
            <person name="Kalinowski J."/>
            <person name="Ruckert C."/>
        </authorList>
    </citation>
    <scope>NUCLEOTIDE SEQUENCE</scope>
    <source>
        <strain evidence="1">CGMCC 4.7299</strain>
    </source>
</reference>
<dbReference type="PANTHER" id="PTHR38479">
    <property type="entry name" value="LMO0824 PROTEIN"/>
    <property type="match status" value="1"/>
</dbReference>
<dbReference type="PANTHER" id="PTHR38479:SF2">
    <property type="entry name" value="WINGED HELIX DNA-BINDING DOMAIN-CONTAINING PROTEIN"/>
    <property type="match status" value="1"/>
</dbReference>
<comment type="caution">
    <text evidence="1">The sequence shown here is derived from an EMBL/GenBank/DDBJ whole genome shotgun (WGS) entry which is preliminary data.</text>
</comment>
<reference evidence="1" key="2">
    <citation type="submission" date="2020-09" db="EMBL/GenBank/DDBJ databases">
        <authorList>
            <person name="Sun Q."/>
            <person name="Zhou Y."/>
        </authorList>
    </citation>
    <scope>NUCLEOTIDE SEQUENCE</scope>
    <source>
        <strain evidence="1">CGMCC 4.7299</strain>
    </source>
</reference>
<protein>
    <recommendedName>
        <fullName evidence="3">Winged helix DNA-binding domain-containing protein</fullName>
    </recommendedName>
</protein>
<dbReference type="EMBL" id="BMMX01000089">
    <property type="protein sequence ID" value="GGL21095.1"/>
    <property type="molecule type" value="Genomic_DNA"/>
</dbReference>
<evidence type="ECO:0000313" key="2">
    <source>
        <dbReference type="Proteomes" id="UP000656042"/>
    </source>
</evidence>
<dbReference type="RefSeq" id="WP_189083156.1">
    <property type="nucleotide sequence ID" value="NZ_BMMX01000089.1"/>
</dbReference>
<dbReference type="Pfam" id="PF06224">
    <property type="entry name" value="AlkZ-like"/>
    <property type="match status" value="1"/>
</dbReference>
<name>A0A8J3C9V9_9ACTN</name>
<dbReference type="AlphaFoldDB" id="A0A8J3C9V9"/>
<evidence type="ECO:0000313" key="1">
    <source>
        <dbReference type="EMBL" id="GGL21095.1"/>
    </source>
</evidence>